<proteinExistence type="predicted"/>
<gene>
    <name evidence="1" type="ORF">AnigIFM63604_004537</name>
</gene>
<evidence type="ECO:0000313" key="1">
    <source>
        <dbReference type="EMBL" id="GLA56113.1"/>
    </source>
</evidence>
<evidence type="ECO:0000313" key="2">
    <source>
        <dbReference type="Proteomes" id="UP001144191"/>
    </source>
</evidence>
<dbReference type="EMBL" id="BRPB01000249">
    <property type="protein sequence ID" value="GLA56113.1"/>
    <property type="molecule type" value="Genomic_DNA"/>
</dbReference>
<accession>A0A9W6A9C5</accession>
<reference evidence="1" key="1">
    <citation type="submission" date="2022-07" db="EMBL/GenBank/DDBJ databases">
        <title>Taxonomy of Aspergillus series Nigri: significant species reduction supported by multi-species coalescent approaches.</title>
        <authorList>
            <person name="Bian C."/>
            <person name="Kusuya Y."/>
            <person name="Sklenar F."/>
            <person name="D'hooge E."/>
            <person name="Yaguchi T."/>
            <person name="Takahashi H."/>
            <person name="Hubka V."/>
        </authorList>
    </citation>
    <scope>NUCLEOTIDE SEQUENCE</scope>
    <source>
        <strain evidence="1">IFM 63604</strain>
    </source>
</reference>
<comment type="caution">
    <text evidence="1">The sequence shown here is derived from an EMBL/GenBank/DDBJ whole genome shotgun (WGS) entry which is preliminary data.</text>
</comment>
<sequence length="111" mass="12825">MGYPKLYVVHYRRRYGNFLTLGPRNIVNAHPESFGSYTSKMFIVVLGKDGVQDVKIASKSLVVENETVGWGRQDYVLGMLDKLEDKLVLDGDDEDYHDARNNLGFRRNRVW</sequence>
<dbReference type="AlphaFoldDB" id="A0A9W6A9C5"/>
<dbReference type="Proteomes" id="UP001144191">
    <property type="component" value="Unassembled WGS sequence"/>
</dbReference>
<protein>
    <submittedName>
        <fullName evidence="1">Uncharacterized protein</fullName>
    </submittedName>
</protein>
<organism evidence="1 2">
    <name type="scientific">Aspergillus niger</name>
    <dbReference type="NCBI Taxonomy" id="5061"/>
    <lineage>
        <taxon>Eukaryota</taxon>
        <taxon>Fungi</taxon>
        <taxon>Dikarya</taxon>
        <taxon>Ascomycota</taxon>
        <taxon>Pezizomycotina</taxon>
        <taxon>Eurotiomycetes</taxon>
        <taxon>Eurotiomycetidae</taxon>
        <taxon>Eurotiales</taxon>
        <taxon>Aspergillaceae</taxon>
        <taxon>Aspergillus</taxon>
        <taxon>Aspergillus subgen. Circumdati</taxon>
    </lineage>
</organism>
<name>A0A9W6A9C5_ASPNG</name>